<dbReference type="STRING" id="77020.A0A0M8MHN2"/>
<dbReference type="GO" id="GO:0003887">
    <property type="term" value="F:DNA-directed DNA polymerase activity"/>
    <property type="evidence" value="ECO:0007669"/>
    <property type="project" value="TreeGrafter"/>
</dbReference>
<reference evidence="6 7" key="1">
    <citation type="submission" date="2015-07" db="EMBL/GenBank/DDBJ databases">
        <title>Draft Genome Sequence of Malassezia furfur CBS1878 and Malassezia pachydermatis CBS1879.</title>
        <authorList>
            <person name="Triana S."/>
            <person name="Ohm R."/>
            <person name="Gonzalez A."/>
            <person name="DeCock H."/>
            <person name="Restrepo S."/>
            <person name="Celis A."/>
        </authorList>
    </citation>
    <scope>NUCLEOTIDE SEQUENCE [LARGE SCALE GENOMIC DNA]</scope>
    <source>
        <strain evidence="6 7">CBS 1879</strain>
    </source>
</reference>
<dbReference type="GO" id="GO:1904161">
    <property type="term" value="P:DNA synthesis involved in UV-damage excision repair"/>
    <property type="evidence" value="ECO:0007669"/>
    <property type="project" value="TreeGrafter"/>
</dbReference>
<evidence type="ECO:0000256" key="4">
    <source>
        <dbReference type="ARBA" id="ARBA00023242"/>
    </source>
</evidence>
<evidence type="ECO:0000256" key="1">
    <source>
        <dbReference type="ARBA" id="ARBA00004123"/>
    </source>
</evidence>
<feature type="compositionally biased region" description="Low complexity" evidence="5">
    <location>
        <begin position="201"/>
        <end position="218"/>
    </location>
</feature>
<dbReference type="Proteomes" id="UP000037751">
    <property type="component" value="Unassembled WGS sequence"/>
</dbReference>
<evidence type="ECO:0000313" key="6">
    <source>
        <dbReference type="EMBL" id="KOS12656.1"/>
    </source>
</evidence>
<evidence type="ECO:0000256" key="5">
    <source>
        <dbReference type="SAM" id="MobiDB-lite"/>
    </source>
</evidence>
<dbReference type="PANTHER" id="PTHR17598:SF13">
    <property type="entry name" value="DNA POLYMERASE DELTA SUBUNIT 3"/>
    <property type="match status" value="1"/>
</dbReference>
<dbReference type="RefSeq" id="XP_017990288.1">
    <property type="nucleotide sequence ID" value="XM_018134907.1"/>
</dbReference>
<name>A0A0M8MHN2_9BASI</name>
<comment type="subcellular location">
    <subcellularLocation>
        <location evidence="1">Nucleus</location>
    </subcellularLocation>
</comment>
<organism evidence="6 7">
    <name type="scientific">Malassezia pachydermatis</name>
    <dbReference type="NCBI Taxonomy" id="77020"/>
    <lineage>
        <taxon>Eukaryota</taxon>
        <taxon>Fungi</taxon>
        <taxon>Dikarya</taxon>
        <taxon>Basidiomycota</taxon>
        <taxon>Ustilaginomycotina</taxon>
        <taxon>Malasseziomycetes</taxon>
        <taxon>Malasseziales</taxon>
        <taxon>Malasseziaceae</taxon>
        <taxon>Malassezia</taxon>
    </lineage>
</organism>
<dbReference type="Gene3D" id="3.90.1030.20">
    <property type="entry name" value="DNA polymerase delta, p66 (Cdc27) subunit, wHTH domain"/>
    <property type="match status" value="1"/>
</dbReference>
<dbReference type="VEuPathDB" id="FungiDB:Malapachy_0386"/>
<evidence type="ECO:0000313" key="7">
    <source>
        <dbReference type="Proteomes" id="UP000037751"/>
    </source>
</evidence>
<dbReference type="GeneID" id="28726782"/>
<feature type="compositionally biased region" description="Low complexity" evidence="5">
    <location>
        <begin position="149"/>
        <end position="161"/>
    </location>
</feature>
<proteinExistence type="predicted"/>
<dbReference type="GO" id="GO:0006297">
    <property type="term" value="P:nucleotide-excision repair, DNA gap filling"/>
    <property type="evidence" value="ECO:0007669"/>
    <property type="project" value="TreeGrafter"/>
</dbReference>
<feature type="region of interest" description="Disordered" evidence="5">
    <location>
        <begin position="185"/>
        <end position="240"/>
    </location>
</feature>
<feature type="region of interest" description="Disordered" evidence="5">
    <location>
        <begin position="138"/>
        <end position="168"/>
    </location>
</feature>
<keyword evidence="3" id="KW-0235">DNA replication</keyword>
<gene>
    <name evidence="6" type="ORF">Malapachy_0386</name>
</gene>
<comment type="caution">
    <text evidence="6">The sequence shown here is derived from an EMBL/GenBank/DDBJ whole genome shotgun (WGS) entry which is preliminary data.</text>
</comment>
<protein>
    <recommendedName>
        <fullName evidence="2">DNA polymerase delta subunit 3</fullName>
    </recommendedName>
</protein>
<dbReference type="GO" id="GO:0006271">
    <property type="term" value="P:DNA strand elongation involved in DNA replication"/>
    <property type="evidence" value="ECO:0007669"/>
    <property type="project" value="TreeGrafter"/>
</dbReference>
<dbReference type="Pfam" id="PF09507">
    <property type="entry name" value="CDC27"/>
    <property type="match status" value="2"/>
</dbReference>
<keyword evidence="7" id="KW-1185">Reference proteome</keyword>
<accession>A0A0M8MHN2</accession>
<dbReference type="GO" id="GO:0043625">
    <property type="term" value="C:delta DNA polymerase complex"/>
    <property type="evidence" value="ECO:0007669"/>
    <property type="project" value="InterPro"/>
</dbReference>
<evidence type="ECO:0000256" key="3">
    <source>
        <dbReference type="ARBA" id="ARBA00022705"/>
    </source>
</evidence>
<keyword evidence="4" id="KW-0539">Nucleus</keyword>
<dbReference type="PANTHER" id="PTHR17598">
    <property type="entry name" value="DNA POLYMERASE DELTA SUBUNIT 3"/>
    <property type="match status" value="1"/>
</dbReference>
<dbReference type="InterPro" id="IPR019038">
    <property type="entry name" value="POLD3"/>
</dbReference>
<dbReference type="OrthoDB" id="514823at2759"/>
<dbReference type="EMBL" id="LGAV01000010">
    <property type="protein sequence ID" value="KOS12656.1"/>
    <property type="molecule type" value="Genomic_DNA"/>
</dbReference>
<sequence>MDYDTFLTTRLLHDKQAVTYRLLSRATQTHVDQAKAALQTFYEQSRDQVTAVYLVHGHTNEKDMSYTLVSEDALPAATRDALTSPTWFVYALQPGAHAAVDAPYLASIQQGLARDPAYAAQRANGLAAFGAVTNTWSSRGTAAPPQPMSAATGPAPASTGAGKKRRKVIKQVRIKNERGYMVTKDVETYESGSDEDTPSVKPAAAPTTASTPAAAAPAKPKRKGTAAKQQNLMSFFTKKS</sequence>
<dbReference type="AlphaFoldDB" id="A0A0M8MHN2"/>
<evidence type="ECO:0000256" key="2">
    <source>
        <dbReference type="ARBA" id="ARBA00017589"/>
    </source>
</evidence>
<dbReference type="InterPro" id="IPR041913">
    <property type="entry name" value="POLD3_sf"/>
</dbReference>